<dbReference type="Proteomes" id="UP001206925">
    <property type="component" value="Unassembled WGS sequence"/>
</dbReference>
<keyword evidence="1" id="KW-1133">Transmembrane helix</keyword>
<dbReference type="EMBL" id="JAMZMK010007421">
    <property type="protein sequence ID" value="KAI7744889.1"/>
    <property type="molecule type" value="Genomic_DNA"/>
</dbReference>
<proteinExistence type="predicted"/>
<accession>A0AAD5CQF2</accession>
<organism evidence="2 3">
    <name type="scientific">Ambrosia artemisiifolia</name>
    <name type="common">Common ragweed</name>
    <dbReference type="NCBI Taxonomy" id="4212"/>
    <lineage>
        <taxon>Eukaryota</taxon>
        <taxon>Viridiplantae</taxon>
        <taxon>Streptophyta</taxon>
        <taxon>Embryophyta</taxon>
        <taxon>Tracheophyta</taxon>
        <taxon>Spermatophyta</taxon>
        <taxon>Magnoliopsida</taxon>
        <taxon>eudicotyledons</taxon>
        <taxon>Gunneridae</taxon>
        <taxon>Pentapetalae</taxon>
        <taxon>asterids</taxon>
        <taxon>campanulids</taxon>
        <taxon>Asterales</taxon>
        <taxon>Asteraceae</taxon>
        <taxon>Asteroideae</taxon>
        <taxon>Heliantheae alliance</taxon>
        <taxon>Heliantheae</taxon>
        <taxon>Ambrosia</taxon>
    </lineage>
</organism>
<name>A0AAD5CQF2_AMBAR</name>
<keyword evidence="3" id="KW-1185">Reference proteome</keyword>
<reference evidence="2" key="1">
    <citation type="submission" date="2022-06" db="EMBL/GenBank/DDBJ databases">
        <title>Uncovering the hologenomic basis of an extraordinary plant invasion.</title>
        <authorList>
            <person name="Bieker V.C."/>
            <person name="Martin M.D."/>
            <person name="Gilbert T."/>
            <person name="Hodgins K."/>
            <person name="Battlay P."/>
            <person name="Petersen B."/>
            <person name="Wilson J."/>
        </authorList>
    </citation>
    <scope>NUCLEOTIDE SEQUENCE</scope>
    <source>
        <strain evidence="2">AA19_3_7</strain>
        <tissue evidence="2">Leaf</tissue>
    </source>
</reference>
<protein>
    <submittedName>
        <fullName evidence="2">Uncharacterized protein</fullName>
    </submittedName>
</protein>
<evidence type="ECO:0000256" key="1">
    <source>
        <dbReference type="SAM" id="Phobius"/>
    </source>
</evidence>
<comment type="caution">
    <text evidence="2">The sequence shown here is derived from an EMBL/GenBank/DDBJ whole genome shotgun (WGS) entry which is preliminary data.</text>
</comment>
<evidence type="ECO:0000313" key="2">
    <source>
        <dbReference type="EMBL" id="KAI7744889.1"/>
    </source>
</evidence>
<keyword evidence="1" id="KW-0472">Membrane</keyword>
<keyword evidence="1" id="KW-0812">Transmembrane</keyword>
<sequence>LHFEYGLGTSVQRLTCASSEYTLSLYFLLLWVQLPSLGTTSKAYTYVVHRPVIYIAYTNASASLAVALFFVHRYSVKISAFPLLSHGKIRIKTLRVGAGLEQFLLSLSTADVMR</sequence>
<feature type="non-terminal residue" evidence="2">
    <location>
        <position position="114"/>
    </location>
</feature>
<dbReference type="AlphaFoldDB" id="A0AAD5CQF2"/>
<gene>
    <name evidence="2" type="ORF">M8C21_021126</name>
</gene>
<feature type="transmembrane region" description="Helical" evidence="1">
    <location>
        <begin position="52"/>
        <end position="71"/>
    </location>
</feature>
<evidence type="ECO:0000313" key="3">
    <source>
        <dbReference type="Proteomes" id="UP001206925"/>
    </source>
</evidence>